<reference evidence="6 7" key="1">
    <citation type="submission" date="2020-10" db="EMBL/GenBank/DDBJ databases">
        <title>complete genome sequencing of Lysobacter sp. H23M41.</title>
        <authorList>
            <person name="Bae J.-W."/>
            <person name="Lee S.-Y."/>
        </authorList>
    </citation>
    <scope>NUCLEOTIDE SEQUENCE [LARGE SCALE GENOMIC DNA]</scope>
    <source>
        <strain evidence="6 7">H23M41</strain>
    </source>
</reference>
<dbReference type="GO" id="GO:0009030">
    <property type="term" value="F:thiamine-phosphate kinase activity"/>
    <property type="evidence" value="ECO:0007669"/>
    <property type="project" value="UniProtKB-EC"/>
</dbReference>
<feature type="binding site" evidence="2">
    <location>
        <position position="336"/>
    </location>
    <ligand>
        <name>substrate</name>
    </ligand>
</feature>
<keyword evidence="2" id="KW-0460">Magnesium</keyword>
<dbReference type="Gene3D" id="3.30.1330.10">
    <property type="entry name" value="PurM-like, N-terminal domain"/>
    <property type="match status" value="1"/>
</dbReference>
<protein>
    <recommendedName>
        <fullName evidence="2">Thiamine-monophosphate kinase</fullName>
        <shortName evidence="2">TMP kinase</shortName>
        <shortName evidence="2">Thiamine-phosphate kinase</shortName>
        <ecNumber evidence="2">2.7.4.16</ecNumber>
    </recommendedName>
</protein>
<keyword evidence="1 2" id="KW-0784">Thiamine biosynthesis</keyword>
<comment type="function">
    <text evidence="2">Catalyzes the ATP-dependent phosphorylation of thiamine-monophosphate (TMP) to form thiamine-pyrophosphate (TPP), the active form of vitamin B1.</text>
</comment>
<comment type="miscellaneous">
    <text evidence="2">Reaction mechanism of ThiL seems to utilize a direct, inline transfer of the gamma-phosphate of ATP to TMP rather than a phosphorylated enzyme intermediate.</text>
</comment>
<dbReference type="EC" id="2.7.4.16" evidence="2"/>
<dbReference type="HAMAP" id="MF_02128">
    <property type="entry name" value="TMP_kinase"/>
    <property type="match status" value="1"/>
</dbReference>
<evidence type="ECO:0000256" key="2">
    <source>
        <dbReference type="HAMAP-Rule" id="MF_02128"/>
    </source>
</evidence>
<dbReference type="PANTHER" id="PTHR30270:SF0">
    <property type="entry name" value="THIAMINE-MONOPHOSPHATE KINASE"/>
    <property type="match status" value="1"/>
</dbReference>
<dbReference type="PIRSF" id="PIRSF005303">
    <property type="entry name" value="Thiam_monoph_kin"/>
    <property type="match status" value="1"/>
</dbReference>
<keyword evidence="2" id="KW-0067">ATP-binding</keyword>
<comment type="caution">
    <text evidence="2">Lacks conserved residue(s) required for the propagation of feature annotation.</text>
</comment>
<feature type="binding site" evidence="2">
    <location>
        <position position="119"/>
    </location>
    <ligand>
        <name>Mg(2+)</name>
        <dbReference type="ChEBI" id="CHEBI:18420"/>
        <label>1</label>
    </ligand>
</feature>
<evidence type="ECO:0000256" key="3">
    <source>
        <dbReference type="SAM" id="MobiDB-lite"/>
    </source>
</evidence>
<feature type="binding site" evidence="2">
    <location>
        <position position="143"/>
    </location>
    <ligand>
        <name>ATP</name>
        <dbReference type="ChEBI" id="CHEBI:30616"/>
    </ligand>
</feature>
<accession>A0A7S6ZVR9</accession>
<organism evidence="6 7">
    <name type="scientific">Novilysobacter avium</name>
    <dbReference type="NCBI Taxonomy" id="2781023"/>
    <lineage>
        <taxon>Bacteria</taxon>
        <taxon>Pseudomonadati</taxon>
        <taxon>Pseudomonadota</taxon>
        <taxon>Gammaproteobacteria</taxon>
        <taxon>Lysobacterales</taxon>
        <taxon>Lysobacteraceae</taxon>
        <taxon>Novilysobacter</taxon>
    </lineage>
</organism>
<dbReference type="Pfam" id="PF00586">
    <property type="entry name" value="AIRS"/>
    <property type="match status" value="1"/>
</dbReference>
<feature type="compositionally biased region" description="Basic and acidic residues" evidence="3">
    <location>
        <begin position="198"/>
        <end position="208"/>
    </location>
</feature>
<dbReference type="SUPFAM" id="SSF55326">
    <property type="entry name" value="PurM N-terminal domain-like"/>
    <property type="match status" value="1"/>
</dbReference>
<keyword evidence="7" id="KW-1185">Reference proteome</keyword>
<dbReference type="InterPro" id="IPR010918">
    <property type="entry name" value="PurM-like_C_dom"/>
</dbReference>
<evidence type="ECO:0000313" key="7">
    <source>
        <dbReference type="Proteomes" id="UP000593932"/>
    </source>
</evidence>
<comment type="catalytic activity">
    <reaction evidence="2">
        <text>thiamine phosphate + ATP = thiamine diphosphate + ADP</text>
        <dbReference type="Rhea" id="RHEA:15913"/>
        <dbReference type="ChEBI" id="CHEBI:30616"/>
        <dbReference type="ChEBI" id="CHEBI:37575"/>
        <dbReference type="ChEBI" id="CHEBI:58937"/>
        <dbReference type="ChEBI" id="CHEBI:456216"/>
        <dbReference type="EC" id="2.7.4.16"/>
    </reaction>
</comment>
<dbReference type="InterPro" id="IPR016188">
    <property type="entry name" value="PurM-like_N"/>
</dbReference>
<feature type="binding site" evidence="2">
    <location>
        <position position="43"/>
    </location>
    <ligand>
        <name>Mg(2+)</name>
        <dbReference type="ChEBI" id="CHEBI:18420"/>
        <label>1</label>
    </ligand>
</feature>
<evidence type="ECO:0000256" key="1">
    <source>
        <dbReference type="ARBA" id="ARBA00022977"/>
    </source>
</evidence>
<dbReference type="NCBIfam" id="TIGR01379">
    <property type="entry name" value="thiL"/>
    <property type="match status" value="1"/>
</dbReference>
<evidence type="ECO:0000259" key="5">
    <source>
        <dbReference type="Pfam" id="PF02769"/>
    </source>
</evidence>
<dbReference type="InterPro" id="IPR036921">
    <property type="entry name" value="PurM-like_N_sf"/>
</dbReference>
<dbReference type="RefSeq" id="WP_194034998.1">
    <property type="nucleotide sequence ID" value="NZ_CP063657.1"/>
</dbReference>
<sequence length="341" mass="35376">MAEFDLIERIRSRAPSRADIVLGVGDDAAVVRVPPDRELVICTDTLNAGVHFPLDTAPFDIGWKALAVNLSDLAAMGAQPAWCTLSLSMPGDDPAWLDSFLDGFLALAGQHGIALIGGDTTRGPLSIGVTAHGLVEPGRALQRGGAQMGDDIWVSGTLGDAAAALWLMGNAGVGATADGRRNPKPALAAPPTQRAHSGHGETLRERLDRPQPRLAVGLALVGIAHAAIDLSDGLWSDLGHVCRASGLGALVEVDALPASASLSQGFAADDRRTLQASGGDDYELCFTAPPSARAQVEALELESGTALTRIGRMVAGTQVAGVDAEDAPWVPERTGWVHFSD</sequence>
<comment type="similarity">
    <text evidence="2">Belongs to the thiamine-monophosphate kinase family.</text>
</comment>
<gene>
    <name evidence="2 6" type="primary">thiL</name>
    <name evidence="6" type="ORF">INQ42_02365</name>
</gene>
<feature type="binding site" evidence="2">
    <location>
        <position position="72"/>
    </location>
    <ligand>
        <name>Mg(2+)</name>
        <dbReference type="ChEBI" id="CHEBI:18420"/>
        <label>2</label>
    </ligand>
</feature>
<feature type="domain" description="PurM-like C-terminal" evidence="5">
    <location>
        <begin position="150"/>
        <end position="319"/>
    </location>
</feature>
<feature type="binding site" evidence="2">
    <location>
        <position position="44"/>
    </location>
    <ligand>
        <name>Mg(2+)</name>
        <dbReference type="ChEBI" id="CHEBI:18420"/>
        <label>2</label>
    </ligand>
</feature>
<feature type="binding site" evidence="2">
    <location>
        <position position="72"/>
    </location>
    <ligand>
        <name>Mg(2+)</name>
        <dbReference type="ChEBI" id="CHEBI:18420"/>
        <label>4</label>
    </ligand>
</feature>
<keyword evidence="2" id="KW-0547">Nucleotide-binding</keyword>
<keyword evidence="2 6" id="KW-0418">Kinase</keyword>
<feature type="region of interest" description="Disordered" evidence="3">
    <location>
        <begin position="177"/>
        <end position="208"/>
    </location>
</feature>
<dbReference type="Proteomes" id="UP000593932">
    <property type="component" value="Chromosome"/>
</dbReference>
<feature type="binding site" evidence="2">
    <location>
        <begin position="118"/>
        <end position="119"/>
    </location>
    <ligand>
        <name>ATP</name>
        <dbReference type="ChEBI" id="CHEBI:30616"/>
    </ligand>
</feature>
<dbReference type="InterPro" id="IPR006283">
    <property type="entry name" value="ThiL-like"/>
</dbReference>
<comment type="pathway">
    <text evidence="2">Cofactor biosynthesis; thiamine diphosphate biosynthesis; thiamine diphosphate from thiamine phosphate: step 1/1.</text>
</comment>
<dbReference type="Gene3D" id="3.90.650.10">
    <property type="entry name" value="PurM-like C-terminal domain"/>
    <property type="match status" value="1"/>
</dbReference>
<evidence type="ECO:0000259" key="4">
    <source>
        <dbReference type="Pfam" id="PF00586"/>
    </source>
</evidence>
<evidence type="ECO:0000313" key="6">
    <source>
        <dbReference type="EMBL" id="QOW22469.1"/>
    </source>
</evidence>
<proteinExistence type="inferred from homology"/>
<feature type="binding site" evidence="2">
    <location>
        <position position="27"/>
    </location>
    <ligand>
        <name>Mg(2+)</name>
        <dbReference type="ChEBI" id="CHEBI:18420"/>
        <label>4</label>
    </ligand>
</feature>
<feature type="binding site" evidence="2">
    <location>
        <position position="231"/>
    </location>
    <ligand>
        <name>ATP</name>
        <dbReference type="ChEBI" id="CHEBI:30616"/>
    </ligand>
</feature>
<dbReference type="PANTHER" id="PTHR30270">
    <property type="entry name" value="THIAMINE-MONOPHOSPHATE KINASE"/>
    <property type="match status" value="1"/>
</dbReference>
<feature type="binding site" evidence="2">
    <location>
        <position position="232"/>
    </location>
    <ligand>
        <name>Mg(2+)</name>
        <dbReference type="ChEBI" id="CHEBI:18420"/>
        <label>5</label>
    </ligand>
</feature>
<keyword evidence="2 6" id="KW-0808">Transferase</keyword>
<dbReference type="Pfam" id="PF02769">
    <property type="entry name" value="AIRS_C"/>
    <property type="match status" value="1"/>
</dbReference>
<feature type="binding site" evidence="2">
    <location>
        <position position="51"/>
    </location>
    <ligand>
        <name>substrate</name>
    </ligand>
</feature>
<feature type="binding site" evidence="2">
    <location>
        <position position="229"/>
    </location>
    <ligand>
        <name>Mg(2+)</name>
        <dbReference type="ChEBI" id="CHEBI:18420"/>
        <label>3</label>
    </ligand>
</feature>
<feature type="binding site" evidence="2">
    <location>
        <position position="72"/>
    </location>
    <ligand>
        <name>Mg(2+)</name>
        <dbReference type="ChEBI" id="CHEBI:18420"/>
        <label>3</label>
    </ligand>
</feature>
<dbReference type="InterPro" id="IPR036676">
    <property type="entry name" value="PurM-like_C_sf"/>
</dbReference>
<dbReference type="EMBL" id="CP063657">
    <property type="protein sequence ID" value="QOW22469.1"/>
    <property type="molecule type" value="Genomic_DNA"/>
</dbReference>
<feature type="domain" description="PurM-like N-terminal" evidence="4">
    <location>
        <begin position="25"/>
        <end position="135"/>
    </location>
</feature>
<feature type="binding site" evidence="2">
    <location>
        <position position="27"/>
    </location>
    <ligand>
        <name>Mg(2+)</name>
        <dbReference type="ChEBI" id="CHEBI:18420"/>
        <label>3</label>
    </ligand>
</feature>
<dbReference type="SUPFAM" id="SSF56042">
    <property type="entry name" value="PurM C-terminal domain-like"/>
    <property type="match status" value="1"/>
</dbReference>
<dbReference type="CDD" id="cd02194">
    <property type="entry name" value="ThiL"/>
    <property type="match status" value="1"/>
</dbReference>
<name>A0A7S6ZVR9_9GAMM</name>
<feature type="binding site" evidence="2">
    <location>
        <position position="44"/>
    </location>
    <ligand>
        <name>Mg(2+)</name>
        <dbReference type="ChEBI" id="CHEBI:18420"/>
        <label>1</label>
    </ligand>
</feature>
<feature type="binding site" evidence="2">
    <location>
        <position position="280"/>
    </location>
    <ligand>
        <name>substrate</name>
    </ligand>
</feature>
<keyword evidence="2" id="KW-0479">Metal-binding</keyword>